<dbReference type="HOGENOM" id="CLU_111553_0_0_5"/>
<feature type="transmembrane region" description="Helical" evidence="1">
    <location>
        <begin position="28"/>
        <end position="55"/>
    </location>
</feature>
<evidence type="ECO:0000259" key="2">
    <source>
        <dbReference type="Pfam" id="PF07811"/>
    </source>
</evidence>
<evidence type="ECO:0000256" key="1">
    <source>
        <dbReference type="SAM" id="Phobius"/>
    </source>
</evidence>
<name>G2KLN4_MICAA</name>
<dbReference type="eggNOG" id="COG4961">
    <property type="taxonomic scope" value="Bacteria"/>
</dbReference>
<dbReference type="Pfam" id="PF07811">
    <property type="entry name" value="TadE"/>
    <property type="match status" value="1"/>
</dbReference>
<dbReference type="InterPro" id="IPR012495">
    <property type="entry name" value="TadE-like_dom"/>
</dbReference>
<evidence type="ECO:0000313" key="3">
    <source>
        <dbReference type="EMBL" id="AEP08864.1"/>
    </source>
</evidence>
<keyword evidence="4" id="KW-1185">Reference proteome</keyword>
<dbReference type="AlphaFoldDB" id="G2KLN4"/>
<keyword evidence="1" id="KW-0812">Transmembrane</keyword>
<organism evidence="3 4">
    <name type="scientific">Micavibrio aeruginosavorus (strain ARL-13)</name>
    <dbReference type="NCBI Taxonomy" id="856793"/>
    <lineage>
        <taxon>Bacteria</taxon>
        <taxon>Pseudomonadati</taxon>
        <taxon>Bdellovibrionota</taxon>
        <taxon>Bdellovibrionia</taxon>
        <taxon>Bdellovibrionales</taxon>
        <taxon>Pseudobdellovibrionaceae</taxon>
        <taxon>Micavibrio</taxon>
    </lineage>
</organism>
<proteinExistence type="predicted"/>
<dbReference type="Proteomes" id="UP000009286">
    <property type="component" value="Chromosome"/>
</dbReference>
<keyword evidence="1" id="KW-1133">Transmembrane helix</keyword>
<sequence length="186" mass="20694">MKNMGTQYRGRRFLSFWRDTRGSTAVEFGLVAIPFIFMTIGIIELALVFAAANMLEGGVAEASRLIRTGQLQQAGGDPEETFREALCGHALVLIDCDRIVIESIAIEDNTFGGISDIPPQYDEDGNLIPAGFELGAVSDVVLIRAAYRYEYMTPLFGEIFSNQPDRTYPMLATSVMRTEPYEFEDE</sequence>
<gene>
    <name evidence="3" type="ordered locus">MICA_527</name>
</gene>
<evidence type="ECO:0000313" key="4">
    <source>
        <dbReference type="Proteomes" id="UP000009286"/>
    </source>
</evidence>
<dbReference type="EMBL" id="CP002382">
    <property type="protein sequence ID" value="AEP08864.1"/>
    <property type="molecule type" value="Genomic_DNA"/>
</dbReference>
<feature type="domain" description="TadE-like" evidence="2">
    <location>
        <begin position="22"/>
        <end position="64"/>
    </location>
</feature>
<reference evidence="3 4" key="1">
    <citation type="journal article" date="2011" name="BMC Genomics">
        <title>Genomic insights into an obligate epibiotic bacterial predator: Micavibrio aeruginosavorus ARL-13.</title>
        <authorList>
            <person name="Wang Z."/>
            <person name="Kadouri D."/>
            <person name="Wu M."/>
        </authorList>
    </citation>
    <scope>NUCLEOTIDE SEQUENCE [LARGE SCALE GENOMIC DNA]</scope>
    <source>
        <strain evidence="3 4">ARL-13</strain>
    </source>
</reference>
<dbReference type="OrthoDB" id="7990385at2"/>
<accession>G2KLN4</accession>
<protein>
    <submittedName>
        <fullName evidence="3">TadE-like family protein</fullName>
    </submittedName>
</protein>
<dbReference type="STRING" id="856793.MICA_527"/>
<dbReference type="KEGG" id="mai:MICA_527"/>
<keyword evidence="1" id="KW-0472">Membrane</keyword>